<dbReference type="SUPFAM" id="SSF48452">
    <property type="entry name" value="TPR-like"/>
    <property type="match status" value="1"/>
</dbReference>
<evidence type="ECO:0000259" key="5">
    <source>
        <dbReference type="Pfam" id="PF05076"/>
    </source>
</evidence>
<keyword evidence="8" id="KW-1185">Reference proteome</keyword>
<reference evidence="7" key="1">
    <citation type="submission" date="2011-10" db="EMBL/GenBank/DDBJ databases">
        <title>The Genome Sequence of Oxalobacter formigenes HOxBLS.</title>
        <authorList>
            <consortium name="The Broad Institute Genome Sequencing Platform"/>
            <person name="Earl A."/>
            <person name="Ward D."/>
            <person name="Feldgarden M."/>
            <person name="Gevers D."/>
            <person name="Allison M.J."/>
            <person name="Humphrey S."/>
            <person name="Young S.K."/>
            <person name="Zeng Q."/>
            <person name="Gargeya S."/>
            <person name="Fitzgerald M."/>
            <person name="Haas B."/>
            <person name="Abouelleil A."/>
            <person name="Alvarado L."/>
            <person name="Arachchi H.M."/>
            <person name="Berlin A."/>
            <person name="Brown A."/>
            <person name="Chapman S.B."/>
            <person name="Chen Z."/>
            <person name="Dunbar C."/>
            <person name="Freedman E."/>
            <person name="Gearin G."/>
            <person name="Goldberg J."/>
            <person name="Griggs A."/>
            <person name="Gujja S."/>
            <person name="Heiman D."/>
            <person name="Howarth C."/>
            <person name="Larson L."/>
            <person name="Lui A."/>
            <person name="MacDonald P.J.P."/>
            <person name="Montmayeur A."/>
            <person name="Murphy C."/>
            <person name="Neiman D."/>
            <person name="Pearson M."/>
            <person name="Priest M."/>
            <person name="Roberts A."/>
            <person name="Saif S."/>
            <person name="Shea T."/>
            <person name="Shenoy N."/>
            <person name="Sisk P."/>
            <person name="Stolte C."/>
            <person name="Sykes S."/>
            <person name="Wortman J."/>
            <person name="Nusbaum C."/>
            <person name="Birren B."/>
        </authorList>
    </citation>
    <scope>NUCLEOTIDE SEQUENCE [LARGE SCALE GENOMIC DNA]</scope>
    <source>
        <strain evidence="7">HOxBLS</strain>
    </source>
</reference>
<feature type="domain" description="Suppressor of fused-like" evidence="5">
    <location>
        <begin position="386"/>
        <end position="553"/>
    </location>
</feature>
<evidence type="ECO:0000313" key="7">
    <source>
        <dbReference type="EMBL" id="EEO27867.1"/>
    </source>
</evidence>
<dbReference type="RefSeq" id="WP_005877155.1">
    <property type="nucleotide sequence ID" value="NZ_CABMNL010000001.1"/>
</dbReference>
<dbReference type="eggNOG" id="COG4783">
    <property type="taxonomic scope" value="Bacteria"/>
</dbReference>
<evidence type="ECO:0000256" key="3">
    <source>
        <dbReference type="PROSITE-ProRule" id="PRU00339"/>
    </source>
</evidence>
<dbReference type="Proteomes" id="UP000003973">
    <property type="component" value="Unassembled WGS sequence"/>
</dbReference>
<evidence type="ECO:0000256" key="4">
    <source>
        <dbReference type="SAM" id="MobiDB-lite"/>
    </source>
</evidence>
<feature type="domain" description="Immunity protein Imm33" evidence="6">
    <location>
        <begin position="585"/>
        <end position="671"/>
    </location>
</feature>
<dbReference type="InterPro" id="IPR019734">
    <property type="entry name" value="TPR_rpt"/>
</dbReference>
<dbReference type="InterPro" id="IPR018689">
    <property type="entry name" value="Imm33_dom"/>
</dbReference>
<dbReference type="Pfam" id="PF13432">
    <property type="entry name" value="TPR_16"/>
    <property type="match status" value="1"/>
</dbReference>
<evidence type="ECO:0000259" key="6">
    <source>
        <dbReference type="Pfam" id="PF09951"/>
    </source>
</evidence>
<dbReference type="SMART" id="SM00028">
    <property type="entry name" value="TPR"/>
    <property type="match status" value="3"/>
</dbReference>
<dbReference type="Gene3D" id="1.25.40.10">
    <property type="entry name" value="Tetratricopeptide repeat domain"/>
    <property type="match status" value="1"/>
</dbReference>
<dbReference type="Pfam" id="PF07719">
    <property type="entry name" value="TPR_2"/>
    <property type="match status" value="1"/>
</dbReference>
<dbReference type="InterPro" id="IPR037181">
    <property type="entry name" value="SUFU_N"/>
</dbReference>
<dbReference type="InterPro" id="IPR020941">
    <property type="entry name" value="SUFU-like_domain"/>
</dbReference>
<dbReference type="PROSITE" id="PS50005">
    <property type="entry name" value="TPR"/>
    <property type="match status" value="1"/>
</dbReference>
<evidence type="ECO:0000313" key="8">
    <source>
        <dbReference type="Proteomes" id="UP000003973"/>
    </source>
</evidence>
<dbReference type="InterPro" id="IPR011990">
    <property type="entry name" value="TPR-like_helical_dom_sf"/>
</dbReference>
<dbReference type="eggNOG" id="COG4859">
    <property type="taxonomic scope" value="Bacteria"/>
</dbReference>
<dbReference type="PANTHER" id="PTHR38743:SF2">
    <property type="entry name" value="DUF2185 DOMAIN-CONTAINING PROTEIN"/>
    <property type="match status" value="1"/>
</dbReference>
<dbReference type="PANTHER" id="PTHR38743">
    <property type="entry name" value="SIMILAR TO GLYOXYLASE I FAMILY PROTEIN"/>
    <property type="match status" value="1"/>
</dbReference>
<organism evidence="7 8">
    <name type="scientific">Oxalobacter paraformigenes</name>
    <dbReference type="NCBI Taxonomy" id="556268"/>
    <lineage>
        <taxon>Bacteria</taxon>
        <taxon>Pseudomonadati</taxon>
        <taxon>Pseudomonadota</taxon>
        <taxon>Betaproteobacteria</taxon>
        <taxon>Burkholderiales</taxon>
        <taxon>Oxalobacteraceae</taxon>
        <taxon>Oxalobacter</taxon>
    </lineage>
</organism>
<dbReference type="EMBL" id="ACDP02000014">
    <property type="protein sequence ID" value="EEO27867.1"/>
    <property type="molecule type" value="Genomic_DNA"/>
</dbReference>
<dbReference type="InterPro" id="IPR013105">
    <property type="entry name" value="TPR_2"/>
</dbReference>
<keyword evidence="2 3" id="KW-0802">TPR repeat</keyword>
<gene>
    <name evidence="7" type="ORF">OFAG_01020</name>
</gene>
<evidence type="ECO:0000256" key="2">
    <source>
        <dbReference type="ARBA" id="ARBA00022803"/>
    </source>
</evidence>
<accession>C3X3T1</accession>
<dbReference type="Pfam" id="PF09951">
    <property type="entry name" value="Imm33"/>
    <property type="match status" value="1"/>
</dbReference>
<dbReference type="SUPFAM" id="SSF103359">
    <property type="entry name" value="Suppressor of Fused, N-terminal domain"/>
    <property type="match status" value="1"/>
</dbReference>
<keyword evidence="1" id="KW-0677">Repeat</keyword>
<comment type="caution">
    <text evidence="7">The sequence shown here is derived from an EMBL/GenBank/DDBJ whole genome shotgun (WGS) entry which is preliminary data.</text>
</comment>
<feature type="region of interest" description="Disordered" evidence="4">
    <location>
        <begin position="331"/>
        <end position="352"/>
    </location>
</feature>
<sequence length="682" mass="76861">MDDFRPPSFDSGKKPVLNESLRATLLQLDNENRMNGIIDLISGLDGARNDFESALWAAYAFNNLDTYESYLEAEKWLKGVETDGAHSGIWHYRYSIALAYQGKFGEALAASEKGTQVEPLYPWGWLQLARMQYHAGRIADARYSVAVGLKLAPGDYEFLTLKDAIENGADSDSVLGHFISVSDDTGSARSQRMARLTHEKRQYESKQARKTLIGRLNRYHLEKAFSKIVDEIMAVPEAERGYELTVRLARAFNNLGDYAQAALTLKSVESQGENDPGWHFHLGAACYYLGKKTQAKTEFERVLELDPEDGDAWQYLDWCCQATGENSPLLAAGQLPAPASGPSPAPRETETPELYSEAELAAVESYITDAFGEYDFIFHELFSPDIHVDIAIINPSKRRPFYTLVTIGMGAHRMTMPSSLRDKKLDRAEMLICLPSSWDIQNDEEKWYWPLRWLKIMARLPIANHTWLGWGHTVPNDKPFADNTGLSAMMLINPGLFFMDREPVACTLPGGDVVHFYQMVPLFDDELDYKQSHDANKLIALLDEDAIIVDIHRHSVCSFADRKNWAVKPDDIRELLTGWDGPEGCLATDRIMVDGCKVGYMYREEPDDGMPDSGWRFTAGDESADYMTDPDRAGIYALNTVCNVDPDIIPLLHSPYGTAWYRDETGQFRQIPLEPDEKGPLQ</sequence>
<name>C3X3T1_9BURK</name>
<dbReference type="eggNOG" id="COG0457">
    <property type="taxonomic scope" value="Bacteria"/>
</dbReference>
<dbReference type="HOGENOM" id="CLU_025724_0_0_4"/>
<protein>
    <recommendedName>
        <fullName evidence="9">DUF2185 domain-containing protein</fullName>
    </recommendedName>
</protein>
<dbReference type="AlphaFoldDB" id="C3X3T1"/>
<evidence type="ECO:0008006" key="9">
    <source>
        <dbReference type="Google" id="ProtNLM"/>
    </source>
</evidence>
<feature type="repeat" description="TPR" evidence="3">
    <location>
        <begin position="276"/>
        <end position="309"/>
    </location>
</feature>
<dbReference type="Pfam" id="PF05076">
    <property type="entry name" value="SUFU"/>
    <property type="match status" value="1"/>
</dbReference>
<evidence type="ECO:0000256" key="1">
    <source>
        <dbReference type="ARBA" id="ARBA00022737"/>
    </source>
</evidence>
<proteinExistence type="predicted"/>